<keyword evidence="1" id="KW-0472">Membrane</keyword>
<proteinExistence type="predicted"/>
<comment type="caution">
    <text evidence="2">The sequence shown here is derived from an EMBL/GenBank/DDBJ whole genome shotgun (WGS) entry which is preliminary data.</text>
</comment>
<gene>
    <name evidence="2" type="ORF">ABE541_09705</name>
</gene>
<dbReference type="RefSeq" id="WP_346581178.1">
    <property type="nucleotide sequence ID" value="NZ_JBDJNQ010000004.1"/>
</dbReference>
<keyword evidence="3" id="KW-1185">Reference proteome</keyword>
<keyword evidence="1" id="KW-1133">Transmembrane helix</keyword>
<name>A0ABV0BS31_9SPHI</name>
<reference evidence="2 3" key="1">
    <citation type="submission" date="2024-04" db="EMBL/GenBank/DDBJ databases">
        <title>WGS of bacteria from Torrens River.</title>
        <authorList>
            <person name="Wyrsch E.R."/>
            <person name="Drigo B."/>
        </authorList>
    </citation>
    <scope>NUCLEOTIDE SEQUENCE [LARGE SCALE GENOMIC DNA]</scope>
    <source>
        <strain evidence="2 3">TWI391</strain>
    </source>
</reference>
<evidence type="ECO:0000313" key="3">
    <source>
        <dbReference type="Proteomes" id="UP001409291"/>
    </source>
</evidence>
<dbReference type="Proteomes" id="UP001409291">
    <property type="component" value="Unassembled WGS sequence"/>
</dbReference>
<dbReference type="EMBL" id="JBDJNQ010000004">
    <property type="protein sequence ID" value="MEN5377536.1"/>
    <property type="molecule type" value="Genomic_DNA"/>
</dbReference>
<evidence type="ECO:0000256" key="1">
    <source>
        <dbReference type="SAM" id="Phobius"/>
    </source>
</evidence>
<evidence type="ECO:0000313" key="2">
    <source>
        <dbReference type="EMBL" id="MEN5377536.1"/>
    </source>
</evidence>
<keyword evidence="1" id="KW-0812">Transmembrane</keyword>
<accession>A0ABV0BS31</accession>
<feature type="non-terminal residue" evidence="2">
    <location>
        <position position="1"/>
    </location>
</feature>
<feature type="transmembrane region" description="Helical" evidence="1">
    <location>
        <begin position="45"/>
        <end position="67"/>
    </location>
</feature>
<protein>
    <submittedName>
        <fullName evidence="2">Uncharacterized protein</fullName>
    </submittedName>
</protein>
<feature type="transmembrane region" description="Helical" evidence="1">
    <location>
        <begin position="18"/>
        <end position="39"/>
    </location>
</feature>
<organism evidence="2 3">
    <name type="scientific">Sphingobacterium kitahiroshimense</name>
    <dbReference type="NCBI Taxonomy" id="470446"/>
    <lineage>
        <taxon>Bacteria</taxon>
        <taxon>Pseudomonadati</taxon>
        <taxon>Bacteroidota</taxon>
        <taxon>Sphingobacteriia</taxon>
        <taxon>Sphingobacteriales</taxon>
        <taxon>Sphingobacteriaceae</taxon>
        <taxon>Sphingobacterium</taxon>
    </lineage>
</organism>
<sequence length="80" mass="8715">ARADGIAVTGGRVGRCLFLYRSLCYTAEAFLCLYLFYAVNRAVPVLSVTSAGPSCSSFTLFSFYILFLSDKHTVTISSDL</sequence>